<gene>
    <name evidence="1" type="ORF">QR685DRAFT_263407</name>
</gene>
<comment type="caution">
    <text evidence="1">The sequence shown here is derived from an EMBL/GenBank/DDBJ whole genome shotgun (WGS) entry which is preliminary data.</text>
</comment>
<proteinExistence type="predicted"/>
<keyword evidence="2" id="KW-1185">Reference proteome</keyword>
<evidence type="ECO:0000313" key="2">
    <source>
        <dbReference type="Proteomes" id="UP001451303"/>
    </source>
</evidence>
<name>A0ABR3DDJ6_NEUIN</name>
<organism evidence="1 2">
    <name type="scientific">Neurospora intermedia</name>
    <dbReference type="NCBI Taxonomy" id="5142"/>
    <lineage>
        <taxon>Eukaryota</taxon>
        <taxon>Fungi</taxon>
        <taxon>Dikarya</taxon>
        <taxon>Ascomycota</taxon>
        <taxon>Pezizomycotina</taxon>
        <taxon>Sordariomycetes</taxon>
        <taxon>Sordariomycetidae</taxon>
        <taxon>Sordariales</taxon>
        <taxon>Sordariaceae</taxon>
        <taxon>Neurospora</taxon>
    </lineage>
</organism>
<dbReference type="Proteomes" id="UP001451303">
    <property type="component" value="Unassembled WGS sequence"/>
</dbReference>
<dbReference type="EMBL" id="JAVLET010000004">
    <property type="protein sequence ID" value="KAL0470741.1"/>
    <property type="molecule type" value="Genomic_DNA"/>
</dbReference>
<accession>A0ABR3DDJ6</accession>
<protein>
    <submittedName>
        <fullName evidence="1">Uncharacterized protein</fullName>
    </submittedName>
</protein>
<reference evidence="1 2" key="1">
    <citation type="submission" date="2023-09" db="EMBL/GenBank/DDBJ databases">
        <title>Multi-omics analysis of a traditional fermented food reveals byproduct-associated fungal strains for waste-to-food upcycling.</title>
        <authorList>
            <consortium name="Lawrence Berkeley National Laboratory"/>
            <person name="Rekdal V.M."/>
            <person name="Villalobos-Escobedo J.M."/>
            <person name="Rodriguez-Valeron N."/>
            <person name="Garcia M.O."/>
            <person name="Vasquez D.P."/>
            <person name="Damayanti I."/>
            <person name="Sorensen P.M."/>
            <person name="Baidoo E.E."/>
            <person name="De Carvalho A.C."/>
            <person name="Riley R."/>
            <person name="Lipzen A."/>
            <person name="He G."/>
            <person name="Yan M."/>
            <person name="Haridas S."/>
            <person name="Daum C."/>
            <person name="Yoshinaga Y."/>
            <person name="Ng V."/>
            <person name="Grigoriev I.V."/>
            <person name="Munk R."/>
            <person name="Nuraida L."/>
            <person name="Wijaya C.H."/>
            <person name="Morales P.-C."/>
            <person name="Keasling J.D."/>
        </authorList>
    </citation>
    <scope>NUCLEOTIDE SEQUENCE [LARGE SCALE GENOMIC DNA]</scope>
    <source>
        <strain evidence="1 2">FGSC 2613</strain>
    </source>
</reference>
<sequence>MPWAWFLYKYTDTDMFKKAHLSRAHNLPSILLTDHRFPDILFAGRTVETKRYTSRTETRHQFLLPITCLRGSSLTTSRTRIDRPSYDHHLGEDVVINNHQPPPCTAPGFPCLSSQPMLFLRVGNFHALLCCLAPRGPWESYSGGGHPDPIGPVLVSGNPFLRLPPAVIPVTTRMLSARVTEIGTPGFRETLLHKMNPRSRGAIGVLAIITFTAMATSSPSAFCSFDNGGGNCSVWKSPLRSVR</sequence>
<evidence type="ECO:0000313" key="1">
    <source>
        <dbReference type="EMBL" id="KAL0470741.1"/>
    </source>
</evidence>